<evidence type="ECO:0000256" key="1">
    <source>
        <dbReference type="ARBA" id="ARBA00004442"/>
    </source>
</evidence>
<dbReference type="Proteomes" id="UP000235778">
    <property type="component" value="Unassembled WGS sequence"/>
</dbReference>
<dbReference type="GO" id="GO:0009279">
    <property type="term" value="C:cell outer membrane"/>
    <property type="evidence" value="ECO:0007669"/>
    <property type="project" value="UniProtKB-SubCell"/>
</dbReference>
<dbReference type="InterPro" id="IPR005618">
    <property type="entry name" value="OMPW"/>
</dbReference>
<reference evidence="11" key="1">
    <citation type="submission" date="2016-07" db="EMBL/GenBank/DDBJ databases">
        <title>Nontailed viruses are major unrecognized killers of bacteria in the ocean.</title>
        <authorList>
            <person name="Kauffman K."/>
            <person name="Hussain F."/>
            <person name="Yang J."/>
            <person name="Arevalo P."/>
            <person name="Brown J."/>
            <person name="Cutler M."/>
            <person name="Kelly L."/>
            <person name="Polz M.F."/>
        </authorList>
    </citation>
    <scope>NUCLEOTIDE SEQUENCE [LARGE SCALE GENOMIC DNA]</scope>
    <source>
        <strain evidence="11">10N.286.55.C1</strain>
    </source>
</reference>
<dbReference type="NCBIfam" id="NF008202">
    <property type="entry name" value="PRK10959.1"/>
    <property type="match status" value="1"/>
</dbReference>
<dbReference type="PANTHER" id="PTHR36920">
    <property type="match status" value="1"/>
</dbReference>
<dbReference type="RefSeq" id="WP_102266530.1">
    <property type="nucleotide sequence ID" value="NZ_MCSH01000035.1"/>
</dbReference>
<evidence type="ECO:0000256" key="2">
    <source>
        <dbReference type="ARBA" id="ARBA00009330"/>
    </source>
</evidence>
<evidence type="ECO:0000313" key="11">
    <source>
        <dbReference type="Proteomes" id="UP000235778"/>
    </source>
</evidence>
<keyword evidence="4" id="KW-0812">Transmembrane</keyword>
<evidence type="ECO:0000256" key="5">
    <source>
        <dbReference type="ARBA" id="ARBA00022729"/>
    </source>
</evidence>
<keyword evidence="3" id="KW-1134">Transmembrane beta strand</keyword>
<dbReference type="PANTHER" id="PTHR36920:SF1">
    <property type="entry name" value="OUTER MEMBRANE PROTEIN W"/>
    <property type="match status" value="1"/>
</dbReference>
<dbReference type="EMBL" id="MCSI01000173">
    <property type="protein sequence ID" value="PME56700.1"/>
    <property type="molecule type" value="Genomic_DNA"/>
</dbReference>
<dbReference type="Gene3D" id="2.40.160.20">
    <property type="match status" value="1"/>
</dbReference>
<organism evidence="10 11">
    <name type="scientific">Vibrio lentus</name>
    <dbReference type="NCBI Taxonomy" id="136468"/>
    <lineage>
        <taxon>Bacteria</taxon>
        <taxon>Pseudomonadati</taxon>
        <taxon>Pseudomonadota</taxon>
        <taxon>Gammaproteobacteria</taxon>
        <taxon>Vibrionales</taxon>
        <taxon>Vibrionaceae</taxon>
        <taxon>Vibrio</taxon>
    </lineage>
</organism>
<comment type="subcellular location">
    <subcellularLocation>
        <location evidence="1">Cell outer membrane</location>
    </subcellularLocation>
</comment>
<dbReference type="FunFam" id="2.40.160.20:FF:000001">
    <property type="entry name" value="Outer membrane protein W"/>
    <property type="match status" value="1"/>
</dbReference>
<keyword evidence="6" id="KW-0472">Membrane</keyword>
<feature type="chain" id="PRO_5014711248" description="Outer membrane protein W" evidence="9">
    <location>
        <begin position="25"/>
        <end position="216"/>
    </location>
</feature>
<comment type="caution">
    <text evidence="10">The sequence shown here is derived from an EMBL/GenBank/DDBJ whole genome shotgun (WGS) entry which is preliminary data.</text>
</comment>
<keyword evidence="7" id="KW-0998">Cell outer membrane</keyword>
<evidence type="ECO:0000313" key="10">
    <source>
        <dbReference type="EMBL" id="PME56700.1"/>
    </source>
</evidence>
<dbReference type="Pfam" id="PF03922">
    <property type="entry name" value="OmpW"/>
    <property type="match status" value="1"/>
</dbReference>
<protein>
    <recommendedName>
        <fullName evidence="8">Outer membrane protein W</fullName>
    </recommendedName>
</protein>
<keyword evidence="5 9" id="KW-0732">Signal</keyword>
<evidence type="ECO:0000256" key="3">
    <source>
        <dbReference type="ARBA" id="ARBA00022452"/>
    </source>
</evidence>
<comment type="similarity">
    <text evidence="2">Belongs to the OmpW/AlkL family.</text>
</comment>
<dbReference type="GO" id="GO:0055085">
    <property type="term" value="P:transmembrane transport"/>
    <property type="evidence" value="ECO:0007669"/>
    <property type="project" value="TreeGrafter"/>
</dbReference>
<sequence>MKKTVCGIAVIAAIAALTSTNVLAHKEGDFIIRAGAATVSPNDSSGDVLDTAGVKFGVDSNTQLGLTFGYMFTDNISLEVLAASPFSHNISATGLGDIAETKHLPPTLMVQYYFGQANSDFRPYVGAGINYTVFFDESLNQGAKDLGLSDLSLDDSWGLAANIGMDYMINEDWFLNASVWYADIGTTAKYKFNGQQFSTDVDIDPWVFMIGGGYNF</sequence>
<dbReference type="SUPFAM" id="SSF56925">
    <property type="entry name" value="OMPA-like"/>
    <property type="match status" value="1"/>
</dbReference>
<evidence type="ECO:0000256" key="4">
    <source>
        <dbReference type="ARBA" id="ARBA00022692"/>
    </source>
</evidence>
<accession>A0A2N7BJ98</accession>
<evidence type="ECO:0000256" key="6">
    <source>
        <dbReference type="ARBA" id="ARBA00023136"/>
    </source>
</evidence>
<feature type="signal peptide" evidence="9">
    <location>
        <begin position="1"/>
        <end position="24"/>
    </location>
</feature>
<evidence type="ECO:0000256" key="9">
    <source>
        <dbReference type="SAM" id="SignalP"/>
    </source>
</evidence>
<name>A0A2N7BJ98_9VIBR</name>
<evidence type="ECO:0000256" key="8">
    <source>
        <dbReference type="ARBA" id="ARBA00074212"/>
    </source>
</evidence>
<proteinExistence type="inferred from homology"/>
<evidence type="ECO:0000256" key="7">
    <source>
        <dbReference type="ARBA" id="ARBA00023237"/>
    </source>
</evidence>
<dbReference type="InterPro" id="IPR011250">
    <property type="entry name" value="OMP/PagP_B-barrel"/>
</dbReference>
<gene>
    <name evidence="10" type="ORF">BCV30_18775</name>
</gene>
<dbReference type="AlphaFoldDB" id="A0A2N7BJ98"/>